<keyword evidence="6" id="KW-1185">Reference proteome</keyword>
<dbReference type="EMBL" id="JADNYJ010000066">
    <property type="protein sequence ID" value="KAF8893689.1"/>
    <property type="molecule type" value="Genomic_DNA"/>
</dbReference>
<evidence type="ECO:0000256" key="2">
    <source>
        <dbReference type="ARBA" id="ARBA00022801"/>
    </source>
</evidence>
<keyword evidence="4" id="KW-0732">Signal</keyword>
<keyword evidence="1" id="KW-0540">Nuclease</keyword>
<dbReference type="Gene3D" id="3.10.450.30">
    <property type="entry name" value="Microbial ribonucleases"/>
    <property type="match status" value="1"/>
</dbReference>
<evidence type="ECO:0000256" key="1">
    <source>
        <dbReference type="ARBA" id="ARBA00022722"/>
    </source>
</evidence>
<evidence type="ECO:0000313" key="5">
    <source>
        <dbReference type="EMBL" id="KAF8893689.1"/>
    </source>
</evidence>
<protein>
    <submittedName>
        <fullName evidence="5">Uncharacterized protein</fullName>
    </submittedName>
</protein>
<name>A0A9P5NLJ7_GYMJU</name>
<keyword evidence="2" id="KW-0378">Hydrolase</keyword>
<dbReference type="OrthoDB" id="3066544at2759"/>
<dbReference type="GO" id="GO:0003723">
    <property type="term" value="F:RNA binding"/>
    <property type="evidence" value="ECO:0007669"/>
    <property type="project" value="InterPro"/>
</dbReference>
<feature type="region of interest" description="Disordered" evidence="3">
    <location>
        <begin position="77"/>
        <end position="141"/>
    </location>
</feature>
<dbReference type="GO" id="GO:0016787">
    <property type="term" value="F:hydrolase activity"/>
    <property type="evidence" value="ECO:0007669"/>
    <property type="project" value="UniProtKB-KW"/>
</dbReference>
<dbReference type="GO" id="GO:0004540">
    <property type="term" value="F:RNA nuclease activity"/>
    <property type="evidence" value="ECO:0007669"/>
    <property type="project" value="InterPro"/>
</dbReference>
<organism evidence="5 6">
    <name type="scientific">Gymnopilus junonius</name>
    <name type="common">Spectacular rustgill mushroom</name>
    <name type="synonym">Gymnopilus spectabilis subsp. junonius</name>
    <dbReference type="NCBI Taxonomy" id="109634"/>
    <lineage>
        <taxon>Eukaryota</taxon>
        <taxon>Fungi</taxon>
        <taxon>Dikarya</taxon>
        <taxon>Basidiomycota</taxon>
        <taxon>Agaricomycotina</taxon>
        <taxon>Agaricomycetes</taxon>
        <taxon>Agaricomycetidae</taxon>
        <taxon>Agaricales</taxon>
        <taxon>Agaricineae</taxon>
        <taxon>Hymenogastraceae</taxon>
        <taxon>Gymnopilus</taxon>
    </lineage>
</organism>
<feature type="signal peptide" evidence="4">
    <location>
        <begin position="1"/>
        <end position="18"/>
    </location>
</feature>
<gene>
    <name evidence="5" type="ORF">CPB84DRAFT_1783136</name>
</gene>
<comment type="caution">
    <text evidence="5">The sequence shown here is derived from an EMBL/GenBank/DDBJ whole genome shotgun (WGS) entry which is preliminary data.</text>
</comment>
<evidence type="ECO:0000256" key="3">
    <source>
        <dbReference type="SAM" id="MobiDB-lite"/>
    </source>
</evidence>
<accession>A0A9P5NLJ7</accession>
<proteinExistence type="predicted"/>
<feature type="compositionally biased region" description="Basic and acidic residues" evidence="3">
    <location>
        <begin position="77"/>
        <end position="89"/>
    </location>
</feature>
<dbReference type="InterPro" id="IPR016191">
    <property type="entry name" value="Ribonuclease/ribotoxin"/>
</dbReference>
<feature type="compositionally biased region" description="Basic and acidic residues" evidence="3">
    <location>
        <begin position="96"/>
        <end position="141"/>
    </location>
</feature>
<feature type="chain" id="PRO_5040365850" evidence="4">
    <location>
        <begin position="19"/>
        <end position="317"/>
    </location>
</feature>
<dbReference type="AlphaFoldDB" id="A0A9P5NLJ7"/>
<evidence type="ECO:0000313" key="6">
    <source>
        <dbReference type="Proteomes" id="UP000724874"/>
    </source>
</evidence>
<dbReference type="Proteomes" id="UP000724874">
    <property type="component" value="Unassembled WGS sequence"/>
</dbReference>
<dbReference type="SUPFAM" id="SSF53933">
    <property type="entry name" value="Microbial ribonucleases"/>
    <property type="match status" value="1"/>
</dbReference>
<evidence type="ECO:0000256" key="4">
    <source>
        <dbReference type="SAM" id="SignalP"/>
    </source>
</evidence>
<sequence length="317" mass="34263">MLFQRCFLLAAACLTVSALPISQPNRFTARDVNASAALYDRAVDAVYAELVRRVLDDHQLSEEVLATQKAQAQKVVADNEKHKQVDKIKKATPKVRAPDDKVAGKSPKERAALHQEANDKAKDRAVTEAQKKSKAERTQKWEDAKGKLAPVVGSGSGSRKILDPGEKAQVAGALHDAAEKMQHTVDIPGKKDEYTVGTHTSNGKDVRKAVMNSILHEDVPVGRGINKMPKEFRNEPYAPTHPTMAGQRPINNPSGAKLNEYPVTSQSQGWIGSGQVGPARVITSSTGGVDTLHGVVGHDVSKGGDKDDHYLAVHKKN</sequence>
<reference evidence="5" key="1">
    <citation type="submission" date="2020-11" db="EMBL/GenBank/DDBJ databases">
        <authorList>
            <consortium name="DOE Joint Genome Institute"/>
            <person name="Ahrendt S."/>
            <person name="Riley R."/>
            <person name="Andreopoulos W."/>
            <person name="LaButti K."/>
            <person name="Pangilinan J."/>
            <person name="Ruiz-duenas F.J."/>
            <person name="Barrasa J.M."/>
            <person name="Sanchez-Garcia M."/>
            <person name="Camarero S."/>
            <person name="Miyauchi S."/>
            <person name="Serrano A."/>
            <person name="Linde D."/>
            <person name="Babiker R."/>
            <person name="Drula E."/>
            <person name="Ayuso-Fernandez I."/>
            <person name="Pacheco R."/>
            <person name="Padilla G."/>
            <person name="Ferreira P."/>
            <person name="Barriuso J."/>
            <person name="Kellner H."/>
            <person name="Castanera R."/>
            <person name="Alfaro M."/>
            <person name="Ramirez L."/>
            <person name="Pisabarro A.G."/>
            <person name="Kuo A."/>
            <person name="Tritt A."/>
            <person name="Lipzen A."/>
            <person name="He G."/>
            <person name="Yan M."/>
            <person name="Ng V."/>
            <person name="Cullen D."/>
            <person name="Martin F."/>
            <person name="Rosso M.-N."/>
            <person name="Henrissat B."/>
            <person name="Hibbett D."/>
            <person name="Martinez A.T."/>
            <person name="Grigoriev I.V."/>
        </authorList>
    </citation>
    <scope>NUCLEOTIDE SEQUENCE</scope>
    <source>
        <strain evidence="5">AH 44721</strain>
    </source>
</reference>